<dbReference type="AlphaFoldDB" id="A0A1G6WI69"/>
<dbReference type="Proteomes" id="UP000183685">
    <property type="component" value="Unassembled WGS sequence"/>
</dbReference>
<sequence length="264" mass="28076">MLPVAENDNHDRTPACASKQAKLKGLMARIGGAGVTLPALGAEAGARDRTQMLTSLPFGEVHELWAETMADYTAAMACLLTALKDNDKPILWITSRAAVLDHGLPYGPGLRQHGIPPERIILVQAHKTIDALWAIEEGLKTDAFASVVGECGPVDLTASRRLTLAAQTHGSRCLLLVRSGEAPSSAAHSRFRIAPAVSHDAFFDAKAPGDARGTVSLVKHRGGERPFSFTMEWPSHAQDYLSMAPTLADRPAAPRAGEPVHATG</sequence>
<dbReference type="EMBL" id="FNAK01000002">
    <property type="protein sequence ID" value="SDD65498.1"/>
    <property type="molecule type" value="Genomic_DNA"/>
</dbReference>
<accession>A0A1G6WI69</accession>
<proteinExistence type="predicted"/>
<dbReference type="InterPro" id="IPR027417">
    <property type="entry name" value="P-loop_NTPase"/>
</dbReference>
<organism evidence="1 2">
    <name type="scientific">Kordiimonas lacus</name>
    <dbReference type="NCBI Taxonomy" id="637679"/>
    <lineage>
        <taxon>Bacteria</taxon>
        <taxon>Pseudomonadati</taxon>
        <taxon>Pseudomonadota</taxon>
        <taxon>Alphaproteobacteria</taxon>
        <taxon>Kordiimonadales</taxon>
        <taxon>Kordiimonadaceae</taxon>
        <taxon>Kordiimonas</taxon>
    </lineage>
</organism>
<evidence type="ECO:0000313" key="1">
    <source>
        <dbReference type="EMBL" id="SDD65498.1"/>
    </source>
</evidence>
<dbReference type="Gene3D" id="3.40.50.300">
    <property type="entry name" value="P-loop containing nucleotide triphosphate hydrolases"/>
    <property type="match status" value="1"/>
</dbReference>
<gene>
    <name evidence="1" type="ORF">SAMN04488071_1115</name>
</gene>
<reference evidence="1 2" key="1">
    <citation type="submission" date="2016-10" db="EMBL/GenBank/DDBJ databases">
        <authorList>
            <person name="de Groot N.N."/>
        </authorList>
    </citation>
    <scope>NUCLEOTIDE SEQUENCE [LARGE SCALE GENOMIC DNA]</scope>
    <source>
        <strain evidence="1 2">CGMCC 1.9109</strain>
    </source>
</reference>
<keyword evidence="2" id="KW-1185">Reference proteome</keyword>
<name>A0A1G6WI69_9PROT</name>
<dbReference type="STRING" id="637679.GCA_001550055_02830"/>
<protein>
    <submittedName>
        <fullName evidence="1">Protein ImuA</fullName>
    </submittedName>
</protein>
<evidence type="ECO:0000313" key="2">
    <source>
        <dbReference type="Proteomes" id="UP000183685"/>
    </source>
</evidence>
<dbReference type="SUPFAM" id="SSF52540">
    <property type="entry name" value="P-loop containing nucleoside triphosphate hydrolases"/>
    <property type="match status" value="1"/>
</dbReference>